<accession>A0A6C0BMK7</accession>
<reference evidence="4" key="1">
    <citation type="journal article" date="2020" name="Nature">
        <title>Giant virus diversity and host interactions through global metagenomics.</title>
        <authorList>
            <person name="Schulz F."/>
            <person name="Roux S."/>
            <person name="Paez-Espino D."/>
            <person name="Jungbluth S."/>
            <person name="Walsh D.A."/>
            <person name="Denef V.J."/>
            <person name="McMahon K.D."/>
            <person name="Konstantinidis K.T."/>
            <person name="Eloe-Fadrosh E.A."/>
            <person name="Kyrpides N.C."/>
            <person name="Woyke T."/>
        </authorList>
    </citation>
    <scope>NUCLEOTIDE SEQUENCE</scope>
    <source>
        <strain evidence="4">GVMAG-M-3300017989-17</strain>
    </source>
</reference>
<evidence type="ECO:0000313" key="4">
    <source>
        <dbReference type="EMBL" id="QHS93270.1"/>
    </source>
</evidence>
<dbReference type="GO" id="GO:0008270">
    <property type="term" value="F:zinc ion binding"/>
    <property type="evidence" value="ECO:0007669"/>
    <property type="project" value="InterPro"/>
</dbReference>
<proteinExistence type="predicted"/>
<dbReference type="SUPFAM" id="SSF53927">
    <property type="entry name" value="Cytidine deaminase-like"/>
    <property type="match status" value="1"/>
</dbReference>
<dbReference type="EMBL" id="MN739201">
    <property type="protein sequence ID" value="QHS93270.1"/>
    <property type="molecule type" value="Genomic_DNA"/>
</dbReference>
<dbReference type="Pfam" id="PF00383">
    <property type="entry name" value="dCMP_cyt_deam_1"/>
    <property type="match status" value="1"/>
</dbReference>
<keyword evidence="2" id="KW-0862">Zinc</keyword>
<dbReference type="InterPro" id="IPR016192">
    <property type="entry name" value="APOBEC/CMP_deaminase_Zn-bd"/>
</dbReference>
<name>A0A6C0BMK7_9ZZZZ</name>
<evidence type="ECO:0000259" key="3">
    <source>
        <dbReference type="Pfam" id="PF00383"/>
    </source>
</evidence>
<protein>
    <recommendedName>
        <fullName evidence="3">CMP/dCMP-type deaminase domain-containing protein</fullName>
    </recommendedName>
</protein>
<evidence type="ECO:0000256" key="2">
    <source>
        <dbReference type="ARBA" id="ARBA00022833"/>
    </source>
</evidence>
<dbReference type="AlphaFoldDB" id="A0A6C0BMK7"/>
<dbReference type="InterPro" id="IPR002125">
    <property type="entry name" value="CMP_dCMP_dom"/>
</dbReference>
<organism evidence="4">
    <name type="scientific">viral metagenome</name>
    <dbReference type="NCBI Taxonomy" id="1070528"/>
    <lineage>
        <taxon>unclassified sequences</taxon>
        <taxon>metagenomes</taxon>
        <taxon>organismal metagenomes</taxon>
    </lineage>
</organism>
<dbReference type="PROSITE" id="PS00903">
    <property type="entry name" value="CYT_DCMP_DEAMINASES_1"/>
    <property type="match status" value="1"/>
</dbReference>
<sequence length="143" mass="16350">MLQNLLNQGLHLASRSALRNKHVCFVVRHRHTLAVAVNDYAMDDWSVHAEESALSDGLIDQRFKGADVFVFRYKENARGDWTIENSKPCKDCAELIRRAGIRRVFYTVKTSDRGRGVVAVKVKDLNSTHVTIGRIRKKKMKNL</sequence>
<keyword evidence="1" id="KW-0479">Metal-binding</keyword>
<dbReference type="GO" id="GO:0016787">
    <property type="term" value="F:hydrolase activity"/>
    <property type="evidence" value="ECO:0007669"/>
    <property type="project" value="InterPro"/>
</dbReference>
<dbReference type="InterPro" id="IPR016193">
    <property type="entry name" value="Cytidine_deaminase-like"/>
</dbReference>
<dbReference type="Gene3D" id="3.40.140.10">
    <property type="entry name" value="Cytidine Deaminase, domain 2"/>
    <property type="match status" value="1"/>
</dbReference>
<evidence type="ECO:0000256" key="1">
    <source>
        <dbReference type="ARBA" id="ARBA00022723"/>
    </source>
</evidence>
<feature type="domain" description="CMP/dCMP-type deaminase" evidence="3">
    <location>
        <begin position="7"/>
        <end position="107"/>
    </location>
</feature>